<sequence length="515" mass="56753">MSFSPSVENSSSPAKESLDEPGSAHLGTHNLALHEKSTSERVSRTMEERDALPLEIRKRLILQEGYDDELVWTQAEEFRLRRRTDFLALIPAMVVFITLSLDRSNVANALTDNFLRDLGMSQNQLNNATTIFNVGIIVFEIPWNILAKRFGPNRFLPITVISWGAVTIGQAWITNHHQLYVTRALVGTFEAGFIPGFAYYLGRFYRRDELAARYALFWSANNIASCIAGIASLGILQLRGTAGLPGWSWLFIIEGILTVVAGIFALLWFPDATVAPKRSKWRRAWYTEREGRIMMTRVLVDDPTKCNEVQKGKITFSDILNTVSDWRVLLIVFSALSGMISTAPVGTYVPFIIKQLGFRGYSANGLAVPGYIAGIVLSLTAGVCVSKWGNHAYWVAAYMLGSIVGFLWISLPPHGTSRSVLLVGALLMTAFSASFVGIMGSWVSNNVHSRQRPIILALLVMANNAAGLAGAQVLRAKDAPRYKHGFLALVGTSGFGALLALLAGYALRNRKRTLH</sequence>
<evidence type="ECO:0000313" key="9">
    <source>
        <dbReference type="EMBL" id="KIS69994.1"/>
    </source>
</evidence>
<dbReference type="EMBL" id="CM003143">
    <property type="protein sequence ID" value="KIS69994.1"/>
    <property type="molecule type" value="Genomic_DNA"/>
</dbReference>
<keyword evidence="5 7" id="KW-0472">Membrane</keyword>
<dbReference type="GO" id="GO:0016020">
    <property type="term" value="C:membrane"/>
    <property type="evidence" value="ECO:0000318"/>
    <property type="project" value="GO_Central"/>
</dbReference>
<organism evidence="9 10">
    <name type="scientific">Mycosarcoma maydis</name>
    <name type="common">Corn smut fungus</name>
    <name type="synonym">Ustilago maydis</name>
    <dbReference type="NCBI Taxonomy" id="5270"/>
    <lineage>
        <taxon>Eukaryota</taxon>
        <taxon>Fungi</taxon>
        <taxon>Dikarya</taxon>
        <taxon>Basidiomycota</taxon>
        <taxon>Ustilaginomycotina</taxon>
        <taxon>Ustilaginomycetes</taxon>
        <taxon>Ustilaginales</taxon>
        <taxon>Ustilaginaceae</taxon>
        <taxon>Mycosarcoma</taxon>
    </lineage>
</organism>
<dbReference type="InParanoid" id="A0A0D1E1K4"/>
<dbReference type="InterPro" id="IPR011701">
    <property type="entry name" value="MFS"/>
</dbReference>
<dbReference type="KEGG" id="uma:UMAG_11773"/>
<feature type="transmembrane region" description="Helical" evidence="7">
    <location>
        <begin position="421"/>
        <end position="442"/>
    </location>
</feature>
<feature type="transmembrane region" description="Helical" evidence="7">
    <location>
        <begin position="214"/>
        <end position="235"/>
    </location>
</feature>
<evidence type="ECO:0000256" key="6">
    <source>
        <dbReference type="SAM" id="MobiDB-lite"/>
    </source>
</evidence>
<keyword evidence="4 7" id="KW-1133">Transmembrane helix</keyword>
<evidence type="ECO:0000259" key="8">
    <source>
        <dbReference type="PROSITE" id="PS50850"/>
    </source>
</evidence>
<feature type="domain" description="Major facilitator superfamily (MFS) profile" evidence="8">
    <location>
        <begin position="88"/>
        <end position="511"/>
    </location>
</feature>
<dbReference type="PANTHER" id="PTHR43791">
    <property type="entry name" value="PERMEASE-RELATED"/>
    <property type="match status" value="1"/>
</dbReference>
<comment type="subcellular location">
    <subcellularLocation>
        <location evidence="1">Membrane</location>
        <topology evidence="1">Multi-pass membrane protein</topology>
    </subcellularLocation>
</comment>
<feature type="transmembrane region" description="Helical" evidence="7">
    <location>
        <begin position="328"/>
        <end position="353"/>
    </location>
</feature>
<evidence type="ECO:0000256" key="7">
    <source>
        <dbReference type="SAM" id="Phobius"/>
    </source>
</evidence>
<feature type="transmembrane region" description="Helical" evidence="7">
    <location>
        <begin position="179"/>
        <end position="202"/>
    </location>
</feature>
<feature type="transmembrane region" description="Helical" evidence="7">
    <location>
        <begin position="86"/>
        <end position="104"/>
    </location>
</feature>
<keyword evidence="10" id="KW-1185">Reference proteome</keyword>
<dbReference type="GO" id="GO:0022857">
    <property type="term" value="F:transmembrane transporter activity"/>
    <property type="evidence" value="ECO:0000318"/>
    <property type="project" value="GO_Central"/>
</dbReference>
<keyword evidence="2" id="KW-0813">Transport</keyword>
<evidence type="ECO:0000256" key="5">
    <source>
        <dbReference type="ARBA" id="ARBA00023136"/>
    </source>
</evidence>
<dbReference type="PROSITE" id="PS50850">
    <property type="entry name" value="MFS"/>
    <property type="match status" value="1"/>
</dbReference>
<feature type="transmembrane region" description="Helical" evidence="7">
    <location>
        <begin position="392"/>
        <end position="409"/>
    </location>
</feature>
<feature type="transmembrane region" description="Helical" evidence="7">
    <location>
        <begin position="454"/>
        <end position="474"/>
    </location>
</feature>
<dbReference type="AlphaFoldDB" id="A0A0D1E1K4"/>
<feature type="transmembrane region" description="Helical" evidence="7">
    <location>
        <begin position="155"/>
        <end position="173"/>
    </location>
</feature>
<dbReference type="SUPFAM" id="SSF103473">
    <property type="entry name" value="MFS general substrate transporter"/>
    <property type="match status" value="1"/>
</dbReference>
<keyword evidence="3 7" id="KW-0812">Transmembrane</keyword>
<dbReference type="RefSeq" id="XP_011388394.1">
    <property type="nucleotide sequence ID" value="XM_011390092.1"/>
</dbReference>
<dbReference type="InterPro" id="IPR036259">
    <property type="entry name" value="MFS_trans_sf"/>
</dbReference>
<dbReference type="InterPro" id="IPR020846">
    <property type="entry name" value="MFS_dom"/>
</dbReference>
<dbReference type="FunFam" id="1.20.1250.20:FF:000106">
    <property type="entry name" value="MFS transporter, putative"/>
    <property type="match status" value="1"/>
</dbReference>
<dbReference type="PANTHER" id="PTHR43791:SF86">
    <property type="entry name" value="MAJOR FACILITATOR SUPERFAMILY (MFS) PROFILE DOMAIN-CONTAINING PROTEIN"/>
    <property type="match status" value="1"/>
</dbReference>
<evidence type="ECO:0000256" key="2">
    <source>
        <dbReference type="ARBA" id="ARBA00022448"/>
    </source>
</evidence>
<accession>A0A0D1E1K4</accession>
<reference evidence="9 10" key="1">
    <citation type="journal article" date="2006" name="Nature">
        <title>Insights from the genome of the biotrophic fungal plant pathogen Ustilago maydis.</title>
        <authorList>
            <person name="Kamper J."/>
            <person name="Kahmann R."/>
            <person name="Bolker M."/>
            <person name="Ma L.J."/>
            <person name="Brefort T."/>
            <person name="Saville B.J."/>
            <person name="Banuett F."/>
            <person name="Kronstad J.W."/>
            <person name="Gold S.E."/>
            <person name="Muller O."/>
            <person name="Perlin M.H."/>
            <person name="Wosten H.A."/>
            <person name="de Vries R."/>
            <person name="Ruiz-Herrera J."/>
            <person name="Reynaga-Pena C.G."/>
            <person name="Snetselaar K."/>
            <person name="McCann M."/>
            <person name="Perez-Martin J."/>
            <person name="Feldbrugge M."/>
            <person name="Basse C.W."/>
            <person name="Steinberg G."/>
            <person name="Ibeas J.I."/>
            <person name="Holloman W."/>
            <person name="Guzman P."/>
            <person name="Farman M."/>
            <person name="Stajich J.E."/>
            <person name="Sentandreu R."/>
            <person name="Gonzalez-Prieto J.M."/>
            <person name="Kennell J.C."/>
            <person name="Molina L."/>
            <person name="Schirawski J."/>
            <person name="Mendoza-Mendoza A."/>
            <person name="Greilinger D."/>
            <person name="Munch K."/>
            <person name="Rossel N."/>
            <person name="Scherer M."/>
            <person name="Vranes M."/>
            <person name="Ladendorf O."/>
            <person name="Vincon V."/>
            <person name="Fuchs U."/>
            <person name="Sandrock B."/>
            <person name="Meng S."/>
            <person name="Ho E.C."/>
            <person name="Cahill M.J."/>
            <person name="Boyce K.J."/>
            <person name="Klose J."/>
            <person name="Klosterman S.J."/>
            <person name="Deelstra H.J."/>
            <person name="Ortiz-Castellanos L."/>
            <person name="Li W."/>
            <person name="Sanchez-Alonso P."/>
            <person name="Schreier P.H."/>
            <person name="Hauser-Hahn I."/>
            <person name="Vaupel M."/>
            <person name="Koopmann E."/>
            <person name="Friedrich G."/>
            <person name="Voss H."/>
            <person name="Schluter T."/>
            <person name="Margolis J."/>
            <person name="Platt D."/>
            <person name="Swimmer C."/>
            <person name="Gnirke A."/>
            <person name="Chen F."/>
            <person name="Vysotskaia V."/>
            <person name="Mannhaupt G."/>
            <person name="Guldener U."/>
            <person name="Munsterkotter M."/>
            <person name="Haase D."/>
            <person name="Oesterheld M."/>
            <person name="Mewes H.W."/>
            <person name="Mauceli E.W."/>
            <person name="DeCaprio D."/>
            <person name="Wade C.M."/>
            <person name="Butler J."/>
            <person name="Young S."/>
            <person name="Jaffe D.B."/>
            <person name="Calvo S."/>
            <person name="Nusbaum C."/>
            <person name="Galagan J."/>
            <person name="Birren B.W."/>
        </authorList>
    </citation>
    <scope>NUCLEOTIDE SEQUENCE [LARGE SCALE GENOMIC DNA]</scope>
    <source>
        <strain evidence="10">DSM 14603 / FGSC 9021 / UM521</strain>
    </source>
</reference>
<feature type="transmembrane region" description="Helical" evidence="7">
    <location>
        <begin position="365"/>
        <end position="385"/>
    </location>
</feature>
<evidence type="ECO:0000313" key="10">
    <source>
        <dbReference type="Proteomes" id="UP000000561"/>
    </source>
</evidence>
<feature type="transmembrane region" description="Helical" evidence="7">
    <location>
        <begin position="486"/>
        <end position="507"/>
    </location>
</feature>
<feature type="compositionally biased region" description="Low complexity" evidence="6">
    <location>
        <begin position="1"/>
        <end position="12"/>
    </location>
</feature>
<evidence type="ECO:0000256" key="4">
    <source>
        <dbReference type="ARBA" id="ARBA00022989"/>
    </source>
</evidence>
<feature type="region of interest" description="Disordered" evidence="6">
    <location>
        <begin position="1"/>
        <end position="46"/>
    </location>
</feature>
<name>A0A0D1E1K4_MYCMD</name>
<dbReference type="GeneID" id="23567619"/>
<dbReference type="Gene3D" id="1.20.1250.20">
    <property type="entry name" value="MFS general substrate transporter like domains"/>
    <property type="match status" value="2"/>
</dbReference>
<evidence type="ECO:0000256" key="1">
    <source>
        <dbReference type="ARBA" id="ARBA00004141"/>
    </source>
</evidence>
<evidence type="ECO:0000256" key="3">
    <source>
        <dbReference type="ARBA" id="ARBA00022692"/>
    </source>
</evidence>
<dbReference type="Proteomes" id="UP000000561">
    <property type="component" value="Chromosome 4"/>
</dbReference>
<feature type="transmembrane region" description="Helical" evidence="7">
    <location>
        <begin position="247"/>
        <end position="269"/>
    </location>
</feature>
<feature type="compositionally biased region" description="Basic and acidic residues" evidence="6">
    <location>
        <begin position="32"/>
        <end position="46"/>
    </location>
</feature>
<proteinExistence type="predicted"/>
<dbReference type="OrthoDB" id="2985014at2759"/>
<gene>
    <name evidence="9" type="ORF">UMAG_11773</name>
</gene>
<dbReference type="eggNOG" id="KOG2533">
    <property type="taxonomic scope" value="Eukaryota"/>
</dbReference>
<feature type="transmembrane region" description="Helical" evidence="7">
    <location>
        <begin position="124"/>
        <end position="143"/>
    </location>
</feature>
<dbReference type="Pfam" id="PF07690">
    <property type="entry name" value="MFS_1"/>
    <property type="match status" value="1"/>
</dbReference>
<dbReference type="VEuPathDB" id="FungiDB:UMAG_11773"/>
<protein>
    <recommendedName>
        <fullName evidence="8">Major facilitator superfamily (MFS) profile domain-containing protein</fullName>
    </recommendedName>
</protein>